<dbReference type="RefSeq" id="WP_098963844.1">
    <property type="nucleotide sequence ID" value="NZ_PDKZ01000002.1"/>
</dbReference>
<dbReference type="Proteomes" id="UP000222460">
    <property type="component" value="Unassembled WGS sequence"/>
</dbReference>
<comment type="caution">
    <text evidence="1">The sequence shown here is derived from an EMBL/GenBank/DDBJ whole genome shotgun (WGS) entry which is preliminary data.</text>
</comment>
<protein>
    <submittedName>
        <fullName evidence="1">Uncharacterized protein</fullName>
    </submittedName>
</protein>
<gene>
    <name evidence="1" type="ORF">CRX57_00585</name>
</gene>
<dbReference type="EMBL" id="PDKZ01000002">
    <property type="protein sequence ID" value="PHH38731.1"/>
    <property type="molecule type" value="Genomic_DNA"/>
</dbReference>
<dbReference type="AlphaFoldDB" id="A0A2C5W4E1"/>
<sequence length="198" mass="22573">MAEKMRKGIRYRIDHPMFHQHWLIDNELYPKGSGFIGRNGMGFYDSGTLHFSGNALPRHLHQKIAVRGLIVTFPDGQEFSIYEEGQEPPSGKVGRERVLSEMLSRRDASINELLQLFENAIGSNFNARSKELIVGLVHQFERRSDAERASPRIDGICIGLQMAGLISPDQLTDFRNRLKELMRHGEELSRLKLPFGRG</sequence>
<accession>A0A2C5W4E1</accession>
<evidence type="ECO:0000313" key="2">
    <source>
        <dbReference type="Proteomes" id="UP000222460"/>
    </source>
</evidence>
<proteinExistence type="predicted"/>
<organism evidence="1 2">
    <name type="scientific">Pseudomonas putida</name>
    <name type="common">Arthrobacter siderocapsulatus</name>
    <dbReference type="NCBI Taxonomy" id="303"/>
    <lineage>
        <taxon>Bacteria</taxon>
        <taxon>Pseudomonadati</taxon>
        <taxon>Pseudomonadota</taxon>
        <taxon>Gammaproteobacteria</taxon>
        <taxon>Pseudomonadales</taxon>
        <taxon>Pseudomonadaceae</taxon>
        <taxon>Pseudomonas</taxon>
    </lineage>
</organism>
<name>A0A2C5W4E1_PSEPU</name>
<reference evidence="2" key="1">
    <citation type="submission" date="2017-10" db="EMBL/GenBank/DDBJ databases">
        <title>FDA dAtabase for Regulatory Grade micrObial Sequences (FDA-ARGOS): Supporting development and validation of Infectious Disease Dx tests.</title>
        <authorList>
            <person name="Goldberg B."/>
            <person name="Campos J."/>
            <person name="Tallon L."/>
            <person name="Sadzewicz L."/>
            <person name="Ott S."/>
            <person name="Zhao X."/>
            <person name="Nagaraj S."/>
            <person name="Vavikolanu K."/>
            <person name="Aluvathingal J."/>
            <person name="Nadendla S."/>
            <person name="Geyer C."/>
            <person name="Sichtig H."/>
        </authorList>
    </citation>
    <scope>NUCLEOTIDE SEQUENCE [LARGE SCALE GENOMIC DNA]</scope>
    <source>
        <strain evidence="2">FDAARGOS_376</strain>
    </source>
</reference>
<evidence type="ECO:0000313" key="1">
    <source>
        <dbReference type="EMBL" id="PHH38731.1"/>
    </source>
</evidence>